<evidence type="ECO:0000256" key="1">
    <source>
        <dbReference type="ARBA" id="ARBA00002550"/>
    </source>
</evidence>
<dbReference type="PANTHER" id="PTHR23083:SF464">
    <property type="entry name" value="TETRATRICOPEPTIDE REPEAT DOMAIN 7, ISOFORM A"/>
    <property type="match status" value="1"/>
</dbReference>
<evidence type="ECO:0000313" key="5">
    <source>
        <dbReference type="EMBL" id="KIM61068.1"/>
    </source>
</evidence>
<dbReference type="STRING" id="1036808.A0A0C2ZHD9"/>
<evidence type="ECO:0000256" key="2">
    <source>
        <dbReference type="ARBA" id="ARBA00038251"/>
    </source>
</evidence>
<keyword evidence="6" id="KW-1185">Reference proteome</keyword>
<dbReference type="OrthoDB" id="29013at2759"/>
<dbReference type="SUPFAM" id="SSF48452">
    <property type="entry name" value="TPR-like"/>
    <property type="match status" value="1"/>
</dbReference>
<feature type="region of interest" description="Disordered" evidence="4">
    <location>
        <begin position="1"/>
        <end position="59"/>
    </location>
</feature>
<dbReference type="Gene3D" id="1.25.40.10">
    <property type="entry name" value="Tetratricopeptide repeat domain"/>
    <property type="match status" value="1"/>
</dbReference>
<feature type="compositionally biased region" description="Basic and acidic residues" evidence="4">
    <location>
        <begin position="18"/>
        <end position="27"/>
    </location>
</feature>
<evidence type="ECO:0000256" key="4">
    <source>
        <dbReference type="SAM" id="MobiDB-lite"/>
    </source>
</evidence>
<dbReference type="EMBL" id="KN822056">
    <property type="protein sequence ID" value="KIM61068.1"/>
    <property type="molecule type" value="Genomic_DNA"/>
</dbReference>
<evidence type="ECO:0000313" key="6">
    <source>
        <dbReference type="Proteomes" id="UP000053989"/>
    </source>
</evidence>
<comment type="similarity">
    <text evidence="2">Belongs to the YPP1 family.</text>
</comment>
<reference evidence="5 6" key="1">
    <citation type="submission" date="2014-04" db="EMBL/GenBank/DDBJ databases">
        <authorList>
            <consortium name="DOE Joint Genome Institute"/>
            <person name="Kuo A."/>
            <person name="Kohler A."/>
            <person name="Nagy L.G."/>
            <person name="Floudas D."/>
            <person name="Copeland A."/>
            <person name="Barry K.W."/>
            <person name="Cichocki N."/>
            <person name="Veneault-Fourrey C."/>
            <person name="LaButti K."/>
            <person name="Lindquist E.A."/>
            <person name="Lipzen A."/>
            <person name="Lundell T."/>
            <person name="Morin E."/>
            <person name="Murat C."/>
            <person name="Sun H."/>
            <person name="Tunlid A."/>
            <person name="Henrissat B."/>
            <person name="Grigoriev I.V."/>
            <person name="Hibbett D.S."/>
            <person name="Martin F."/>
            <person name="Nordberg H.P."/>
            <person name="Cantor M.N."/>
            <person name="Hua S.X."/>
        </authorList>
    </citation>
    <scope>NUCLEOTIDE SEQUENCE [LARGE SCALE GENOMIC DNA]</scope>
    <source>
        <strain evidence="5 6">Foug A</strain>
    </source>
</reference>
<gene>
    <name evidence="5" type="ORF">SCLCIDRAFT_1216370</name>
</gene>
<accession>A0A0C2ZHD9</accession>
<proteinExistence type="inferred from homology"/>
<organism evidence="5 6">
    <name type="scientific">Scleroderma citrinum Foug A</name>
    <dbReference type="NCBI Taxonomy" id="1036808"/>
    <lineage>
        <taxon>Eukaryota</taxon>
        <taxon>Fungi</taxon>
        <taxon>Dikarya</taxon>
        <taxon>Basidiomycota</taxon>
        <taxon>Agaricomycotina</taxon>
        <taxon>Agaricomycetes</taxon>
        <taxon>Agaricomycetidae</taxon>
        <taxon>Boletales</taxon>
        <taxon>Sclerodermatineae</taxon>
        <taxon>Sclerodermataceae</taxon>
        <taxon>Scleroderma</taxon>
    </lineage>
</organism>
<evidence type="ECO:0000256" key="3">
    <source>
        <dbReference type="PROSITE-ProRule" id="PRU00339"/>
    </source>
</evidence>
<comment type="function">
    <text evidence="1">Involved in endocytosis.</text>
</comment>
<reference evidence="6" key="2">
    <citation type="submission" date="2015-01" db="EMBL/GenBank/DDBJ databases">
        <title>Evolutionary Origins and Diversification of the Mycorrhizal Mutualists.</title>
        <authorList>
            <consortium name="DOE Joint Genome Institute"/>
            <consortium name="Mycorrhizal Genomics Consortium"/>
            <person name="Kohler A."/>
            <person name="Kuo A."/>
            <person name="Nagy L.G."/>
            <person name="Floudas D."/>
            <person name="Copeland A."/>
            <person name="Barry K.W."/>
            <person name="Cichocki N."/>
            <person name="Veneault-Fourrey C."/>
            <person name="LaButti K."/>
            <person name="Lindquist E.A."/>
            <person name="Lipzen A."/>
            <person name="Lundell T."/>
            <person name="Morin E."/>
            <person name="Murat C."/>
            <person name="Riley R."/>
            <person name="Ohm R."/>
            <person name="Sun H."/>
            <person name="Tunlid A."/>
            <person name="Henrissat B."/>
            <person name="Grigoriev I.V."/>
            <person name="Hibbett D.S."/>
            <person name="Martin F."/>
        </authorList>
    </citation>
    <scope>NUCLEOTIDE SEQUENCE [LARGE SCALE GENOMIC DNA]</scope>
    <source>
        <strain evidence="6">Foug A</strain>
    </source>
</reference>
<dbReference type="HOGENOM" id="CLU_1094833_0_0_1"/>
<dbReference type="InterPro" id="IPR011990">
    <property type="entry name" value="TPR-like_helical_dom_sf"/>
</dbReference>
<dbReference type="PANTHER" id="PTHR23083">
    <property type="entry name" value="TETRATRICOPEPTIDE REPEAT PROTEIN, TPR"/>
    <property type="match status" value="1"/>
</dbReference>
<keyword evidence="3" id="KW-0802">TPR repeat</keyword>
<dbReference type="SMART" id="SM00028">
    <property type="entry name" value="TPR"/>
    <property type="match status" value="2"/>
</dbReference>
<dbReference type="InterPro" id="IPR051722">
    <property type="entry name" value="Endocytosis_PI4K-reg_protein"/>
</dbReference>
<dbReference type="InterPro" id="IPR019734">
    <property type="entry name" value="TPR_rpt"/>
</dbReference>
<name>A0A0C2ZHD9_9AGAM</name>
<dbReference type="PROSITE" id="PS50005">
    <property type="entry name" value="TPR"/>
    <property type="match status" value="1"/>
</dbReference>
<feature type="compositionally biased region" description="Polar residues" evidence="4">
    <location>
        <begin position="43"/>
        <end position="52"/>
    </location>
</feature>
<protein>
    <submittedName>
        <fullName evidence="5">Uncharacterized protein</fullName>
    </submittedName>
</protein>
<dbReference type="Proteomes" id="UP000053989">
    <property type="component" value="Unassembled WGS sequence"/>
</dbReference>
<dbReference type="InParanoid" id="A0A0C2ZHD9"/>
<feature type="repeat" description="TPR" evidence="3">
    <location>
        <begin position="185"/>
        <end position="218"/>
    </location>
</feature>
<sequence length="254" mass="28574">MSAPLPITVTLATPTDASEQRITRQGETDCISWRRSISRQEDATNAQGPRSQRTGEDQHDIEENWAWCSKEWRATPQTIQDSNSAADFHAVLQNHQYQASSIHSRRRLRAFMRGHHVQPVESPPAPPPPTLPPVQEAKTKADVTREDKLLSDLWAASAATFRRQGKIDQAKGAIQEAEVKNPDNPSVWVQFGLYHYALNHERQAIDALQKTLFISPEDVPAQSTGVASTSIPAHRRSPPNRTATWTRWTCLQDY</sequence>
<dbReference type="AlphaFoldDB" id="A0A0C2ZHD9"/>